<gene>
    <name evidence="1" type="ORF">D0Y65_009385</name>
</gene>
<proteinExistence type="predicted"/>
<name>A0A445KZC6_GLYSO</name>
<comment type="caution">
    <text evidence="1">The sequence shown here is derived from an EMBL/GenBank/DDBJ whole genome shotgun (WGS) entry which is preliminary data.</text>
</comment>
<keyword evidence="2" id="KW-1185">Reference proteome</keyword>
<sequence>MLFMQILMQTNGFERASSSNIAEEINSMYVEWEVGSCSQVEKDIDCMAADLEGEEDMPINLKDEYWIDDGVESNNEECFEDEFVEGEQGNDVFHAIESCGIDCMQDIADLNLISVPTEELTKCHFPNIKVSYEFYNWYARGKGFAPRKVKILRNSKCEPTY</sequence>
<evidence type="ECO:0000313" key="1">
    <source>
        <dbReference type="EMBL" id="RZC16076.1"/>
    </source>
</evidence>
<accession>A0A445KZC6</accession>
<organism evidence="1 2">
    <name type="scientific">Glycine soja</name>
    <name type="common">Wild soybean</name>
    <dbReference type="NCBI Taxonomy" id="3848"/>
    <lineage>
        <taxon>Eukaryota</taxon>
        <taxon>Viridiplantae</taxon>
        <taxon>Streptophyta</taxon>
        <taxon>Embryophyta</taxon>
        <taxon>Tracheophyta</taxon>
        <taxon>Spermatophyta</taxon>
        <taxon>Magnoliopsida</taxon>
        <taxon>eudicotyledons</taxon>
        <taxon>Gunneridae</taxon>
        <taxon>Pentapetalae</taxon>
        <taxon>rosids</taxon>
        <taxon>fabids</taxon>
        <taxon>Fabales</taxon>
        <taxon>Fabaceae</taxon>
        <taxon>Papilionoideae</taxon>
        <taxon>50 kb inversion clade</taxon>
        <taxon>NPAAA clade</taxon>
        <taxon>indigoferoid/millettioid clade</taxon>
        <taxon>Phaseoleae</taxon>
        <taxon>Glycine</taxon>
        <taxon>Glycine subgen. Soja</taxon>
    </lineage>
</organism>
<evidence type="ECO:0000313" key="2">
    <source>
        <dbReference type="Proteomes" id="UP000289340"/>
    </source>
</evidence>
<reference evidence="1 2" key="1">
    <citation type="submission" date="2018-09" db="EMBL/GenBank/DDBJ databases">
        <title>A high-quality reference genome of wild soybean provides a powerful tool to mine soybean genomes.</title>
        <authorList>
            <person name="Xie M."/>
            <person name="Chung C.Y.L."/>
            <person name="Li M.-W."/>
            <person name="Wong F.-L."/>
            <person name="Chan T.-F."/>
            <person name="Lam H.-M."/>
        </authorList>
    </citation>
    <scope>NUCLEOTIDE SEQUENCE [LARGE SCALE GENOMIC DNA]</scope>
    <source>
        <strain evidence="2">cv. W05</strain>
        <tissue evidence="1">Hypocotyl of etiolated seedlings</tissue>
    </source>
</reference>
<protein>
    <submittedName>
        <fullName evidence="1">Uncharacterized protein</fullName>
    </submittedName>
</protein>
<dbReference type="EMBL" id="QZWG01000004">
    <property type="protein sequence ID" value="RZC16076.1"/>
    <property type="molecule type" value="Genomic_DNA"/>
</dbReference>
<dbReference type="AlphaFoldDB" id="A0A445KZC6"/>
<dbReference type="Proteomes" id="UP000289340">
    <property type="component" value="Chromosome 4"/>
</dbReference>